<dbReference type="Pfam" id="PF00941">
    <property type="entry name" value="FAD_binding_5"/>
    <property type="match status" value="1"/>
</dbReference>
<keyword evidence="2" id="KW-0274">FAD</keyword>
<feature type="domain" description="FAD-binding PCMH-type" evidence="4">
    <location>
        <begin position="1"/>
        <end position="177"/>
    </location>
</feature>
<evidence type="ECO:0000313" key="5">
    <source>
        <dbReference type="EMBL" id="AJE44880.1"/>
    </source>
</evidence>
<dbReference type="Gene3D" id="3.30.43.10">
    <property type="entry name" value="Uridine Diphospho-n-acetylenolpyruvylglucosamine Reductase, domain 2"/>
    <property type="match status" value="1"/>
</dbReference>
<dbReference type="InterPro" id="IPR016166">
    <property type="entry name" value="FAD-bd_PCMH"/>
</dbReference>
<evidence type="ECO:0000313" key="6">
    <source>
        <dbReference type="Proteomes" id="UP000031521"/>
    </source>
</evidence>
<dbReference type="HOGENOM" id="CLU_058050_3_0_5"/>
<keyword evidence="3" id="KW-0560">Oxidoreductase</keyword>
<evidence type="ECO:0000259" key="4">
    <source>
        <dbReference type="PROSITE" id="PS51387"/>
    </source>
</evidence>
<dbReference type="InterPro" id="IPR036318">
    <property type="entry name" value="FAD-bd_PCMH-like_sf"/>
</dbReference>
<dbReference type="InterPro" id="IPR051312">
    <property type="entry name" value="Diverse_Substr_Oxidored"/>
</dbReference>
<reference evidence="5 6" key="1">
    <citation type="journal article" date="2014" name="Int. J. Syst. Evol. Microbiol.">
        <title>Celeribacter indicus sp. nov., a polycyclic aromatic hydrocarbon-degrading bacterium from deep-sea sediment and reclassification of Huaishuia halophila as Celeribacter halophilus comb. nov.</title>
        <authorList>
            <person name="Lai Q."/>
            <person name="Cao J."/>
            <person name="Yuan J."/>
            <person name="Li F."/>
            <person name="Shao Z."/>
        </authorList>
    </citation>
    <scope>NUCLEOTIDE SEQUENCE [LARGE SCALE GENOMIC DNA]</scope>
    <source>
        <strain evidence="5">P73</strain>
    </source>
</reference>
<dbReference type="GO" id="GO:0071949">
    <property type="term" value="F:FAD binding"/>
    <property type="evidence" value="ECO:0007669"/>
    <property type="project" value="InterPro"/>
</dbReference>
<dbReference type="STRING" id="1208324.P73_0165"/>
<evidence type="ECO:0000256" key="3">
    <source>
        <dbReference type="ARBA" id="ARBA00023002"/>
    </source>
</evidence>
<sequence>MNAFELEMPDSLKAAVALLDPEDPTIRVMSGGTALMLMMKTDVFHPTRLISLRRIEETWSQMGPMPDGSFRIGAMCTLSQMEHNDALAAFAPVIRQTMYLLSNVRVRNVATVGGALAHGDPHMDLPPVLVALDAEVVTESPEGSRRIPVAELHLGYYETVLRGDELIREVIIPPQQDRRASYLKCTTRAVKDWPALGVALSADLDGDSMRDARLVIGSVGERPLRVSEVEAVVNGQQMTERVIRDAGEAAAASVETIPDELGSAAYKTQLVRVHVERALRAVVNQNA</sequence>
<protein>
    <submittedName>
        <fullName evidence="5">Molybdopterin dehydrogenase FAD-binding protein</fullName>
    </submittedName>
</protein>
<dbReference type="KEGG" id="cid:P73_0165"/>
<dbReference type="InterPro" id="IPR016167">
    <property type="entry name" value="FAD-bd_PCMH_sub1"/>
</dbReference>
<dbReference type="Gene3D" id="3.30.390.50">
    <property type="entry name" value="CO dehydrogenase flavoprotein, C-terminal domain"/>
    <property type="match status" value="1"/>
</dbReference>
<evidence type="ECO:0000256" key="1">
    <source>
        <dbReference type="ARBA" id="ARBA00022630"/>
    </source>
</evidence>
<evidence type="ECO:0000256" key="2">
    <source>
        <dbReference type="ARBA" id="ARBA00022827"/>
    </source>
</evidence>
<dbReference type="AlphaFoldDB" id="A0A0B5DUG9"/>
<accession>A0A0B5DUG9</accession>
<keyword evidence="1" id="KW-0285">Flavoprotein</keyword>
<dbReference type="EMBL" id="CP004393">
    <property type="protein sequence ID" value="AJE44880.1"/>
    <property type="molecule type" value="Genomic_DNA"/>
</dbReference>
<dbReference type="SMART" id="SM01092">
    <property type="entry name" value="CO_deh_flav_C"/>
    <property type="match status" value="1"/>
</dbReference>
<organism evidence="5 6">
    <name type="scientific">Celeribacter indicus</name>
    <dbReference type="NCBI Taxonomy" id="1208324"/>
    <lineage>
        <taxon>Bacteria</taxon>
        <taxon>Pseudomonadati</taxon>
        <taxon>Pseudomonadota</taxon>
        <taxon>Alphaproteobacteria</taxon>
        <taxon>Rhodobacterales</taxon>
        <taxon>Roseobacteraceae</taxon>
        <taxon>Celeribacter</taxon>
    </lineage>
</organism>
<keyword evidence="6" id="KW-1185">Reference proteome</keyword>
<dbReference type="Pfam" id="PF03450">
    <property type="entry name" value="CO_deh_flav_C"/>
    <property type="match status" value="1"/>
</dbReference>
<dbReference type="Gene3D" id="3.30.465.10">
    <property type="match status" value="1"/>
</dbReference>
<dbReference type="InterPro" id="IPR036683">
    <property type="entry name" value="CO_DH_flav_C_dom_sf"/>
</dbReference>
<dbReference type="InterPro" id="IPR005107">
    <property type="entry name" value="CO_DH_flav_C"/>
</dbReference>
<gene>
    <name evidence="5" type="ORF">P73_0165</name>
</gene>
<name>A0A0B5DUG9_9RHOB</name>
<dbReference type="InterPro" id="IPR002346">
    <property type="entry name" value="Mopterin_DH_FAD-bd"/>
</dbReference>
<dbReference type="SUPFAM" id="SSF55447">
    <property type="entry name" value="CO dehydrogenase flavoprotein C-terminal domain-like"/>
    <property type="match status" value="1"/>
</dbReference>
<dbReference type="RefSeq" id="WP_043868051.1">
    <property type="nucleotide sequence ID" value="NZ_CP004393.1"/>
</dbReference>
<dbReference type="GO" id="GO:0016491">
    <property type="term" value="F:oxidoreductase activity"/>
    <property type="evidence" value="ECO:0007669"/>
    <property type="project" value="UniProtKB-KW"/>
</dbReference>
<dbReference type="PANTHER" id="PTHR42659:SF2">
    <property type="entry name" value="XANTHINE DEHYDROGENASE SUBUNIT C-RELATED"/>
    <property type="match status" value="1"/>
</dbReference>
<dbReference type="SUPFAM" id="SSF56176">
    <property type="entry name" value="FAD-binding/transporter-associated domain-like"/>
    <property type="match status" value="1"/>
</dbReference>
<dbReference type="Proteomes" id="UP000031521">
    <property type="component" value="Chromosome"/>
</dbReference>
<proteinExistence type="predicted"/>
<dbReference type="InterPro" id="IPR016169">
    <property type="entry name" value="FAD-bd_PCMH_sub2"/>
</dbReference>
<dbReference type="PANTHER" id="PTHR42659">
    <property type="entry name" value="XANTHINE DEHYDROGENASE SUBUNIT C-RELATED"/>
    <property type="match status" value="1"/>
</dbReference>
<dbReference type="OrthoDB" id="9793944at2"/>
<dbReference type="PROSITE" id="PS51387">
    <property type="entry name" value="FAD_PCMH"/>
    <property type="match status" value="1"/>
</dbReference>